<dbReference type="InterPro" id="IPR013113">
    <property type="entry name" value="SIP_FAD-bd"/>
</dbReference>
<dbReference type="Gene3D" id="2.40.30.10">
    <property type="entry name" value="Translation factors"/>
    <property type="match status" value="1"/>
</dbReference>
<organism evidence="3 4">
    <name type="scientific">Corynebacterium argentoratense DSM 44202</name>
    <dbReference type="NCBI Taxonomy" id="1348662"/>
    <lineage>
        <taxon>Bacteria</taxon>
        <taxon>Bacillati</taxon>
        <taxon>Actinomycetota</taxon>
        <taxon>Actinomycetes</taxon>
        <taxon>Mycobacteriales</taxon>
        <taxon>Corynebacteriaceae</taxon>
        <taxon>Corynebacterium</taxon>
    </lineage>
</organism>
<dbReference type="RefSeq" id="WP_020975530.1">
    <property type="nucleotide sequence ID" value="NC_022198.1"/>
</dbReference>
<name>U3GVB4_9CORY</name>
<dbReference type="PANTHER" id="PTHR30157:SF0">
    <property type="entry name" value="NADPH-DEPENDENT FERRIC-CHELATE REDUCTASE"/>
    <property type="match status" value="1"/>
</dbReference>
<dbReference type="PATRIC" id="fig|1348662.3.peg.205"/>
<keyword evidence="4" id="KW-1185">Reference proteome</keyword>
<evidence type="ECO:0000259" key="2">
    <source>
        <dbReference type="PROSITE" id="PS51384"/>
    </source>
</evidence>
<dbReference type="SUPFAM" id="SSF63380">
    <property type="entry name" value="Riboflavin synthase domain-like"/>
    <property type="match status" value="1"/>
</dbReference>
<evidence type="ECO:0000313" key="4">
    <source>
        <dbReference type="Proteomes" id="UP000016943"/>
    </source>
</evidence>
<dbReference type="CDD" id="cd06193">
    <property type="entry name" value="siderophore_interacting"/>
    <property type="match status" value="1"/>
</dbReference>
<feature type="domain" description="FAD-binding FR-type" evidence="2">
    <location>
        <begin position="70"/>
        <end position="185"/>
    </location>
</feature>
<protein>
    <recommendedName>
        <fullName evidence="2">FAD-binding FR-type domain-containing protein</fullName>
    </recommendedName>
</protein>
<dbReference type="OrthoDB" id="3291337at2"/>
<dbReference type="AlphaFoldDB" id="U3GVB4"/>
<dbReference type="Pfam" id="PF08021">
    <property type="entry name" value="FAD_binding_9"/>
    <property type="match status" value="1"/>
</dbReference>
<reference evidence="3 4" key="1">
    <citation type="journal article" date="2013" name="Genome Announc.">
        <title>Whole-Genome Sequence of the Clinical Strain Corynebacterium argentoratense DSM 44202, Isolated from a Human Throat Specimen.</title>
        <authorList>
            <person name="Bomholt C."/>
            <person name="Glaub A."/>
            <person name="Gravermann K."/>
            <person name="Albersmeier A."/>
            <person name="Brinkrolf K."/>
            <person name="Ruckert C."/>
            <person name="Tauch A."/>
        </authorList>
    </citation>
    <scope>NUCLEOTIDE SEQUENCE [LARGE SCALE GENOMIC DNA]</scope>
    <source>
        <strain evidence="3">DSM 44202</strain>
    </source>
</reference>
<dbReference type="EMBL" id="CP006365">
    <property type="protein sequence ID" value="AGU14408.1"/>
    <property type="molecule type" value="Genomic_DNA"/>
</dbReference>
<dbReference type="PROSITE" id="PS51384">
    <property type="entry name" value="FAD_FR"/>
    <property type="match status" value="1"/>
</dbReference>
<dbReference type="GO" id="GO:0016491">
    <property type="term" value="F:oxidoreductase activity"/>
    <property type="evidence" value="ECO:0007669"/>
    <property type="project" value="InterPro"/>
</dbReference>
<dbReference type="InterPro" id="IPR017938">
    <property type="entry name" value="Riboflavin_synthase-like_b-brl"/>
</dbReference>
<accession>U3GVB4</accession>
<feature type="region of interest" description="Disordered" evidence="1">
    <location>
        <begin position="1"/>
        <end position="33"/>
    </location>
</feature>
<dbReference type="InterPro" id="IPR007037">
    <property type="entry name" value="SIP_rossman_dom"/>
</dbReference>
<dbReference type="HOGENOM" id="CLU_040923_5_0_11"/>
<dbReference type="InterPro" id="IPR039261">
    <property type="entry name" value="FNR_nucleotide-bd"/>
</dbReference>
<dbReference type="eggNOG" id="COG2375">
    <property type="taxonomic scope" value="Bacteria"/>
</dbReference>
<evidence type="ECO:0000313" key="3">
    <source>
        <dbReference type="EMBL" id="AGU14408.1"/>
    </source>
</evidence>
<dbReference type="InterPro" id="IPR039374">
    <property type="entry name" value="SIP_fam"/>
</dbReference>
<dbReference type="Pfam" id="PF04954">
    <property type="entry name" value="SIP"/>
    <property type="match status" value="1"/>
</dbReference>
<dbReference type="PANTHER" id="PTHR30157">
    <property type="entry name" value="FERRIC REDUCTASE, NADPH-DEPENDENT"/>
    <property type="match status" value="1"/>
</dbReference>
<dbReference type="STRING" id="1348662.CARG_01055"/>
<dbReference type="KEGG" id="caz:CARG_01055"/>
<dbReference type="GeneID" id="78249086"/>
<dbReference type="InterPro" id="IPR017927">
    <property type="entry name" value="FAD-bd_FR_type"/>
</dbReference>
<proteinExistence type="predicted"/>
<sequence length="333" mass="36690">MMSDRTVPSAPIGNQAVQKKEPLSSGAPENVMPVQKQDIAELISLIRGESADDHSELSAPDAPGRYYGNHKFLAIKVERIEQRTPALTRIWFRPEPSSFDGQWHTPNIAMRLEIPVTPEEYVGVEGAPPTASRAYTVAEYDNTSGTIAIDFVVHGTTSPVMQWMQSVESGDVIYSWEPGQHRVPQNAGRVLFAADSTALPAALSIIRDRSTFESAVLFAAASDEELALAKDLLADIEVHVVGVEPGELAAAVTCFSGECDWLWACGESGEMRPIRKFGRETLGLDRARVQVFGYWKRNQSHTLSDLSRLQRVRQAMINGEDLEAVEAQLEEEL</sequence>
<gene>
    <name evidence="3" type="ORF">CARG_01055</name>
</gene>
<dbReference type="Proteomes" id="UP000016943">
    <property type="component" value="Chromosome"/>
</dbReference>
<evidence type="ECO:0000256" key="1">
    <source>
        <dbReference type="SAM" id="MobiDB-lite"/>
    </source>
</evidence>
<dbReference type="Gene3D" id="3.40.50.80">
    <property type="entry name" value="Nucleotide-binding domain of ferredoxin-NADP reductase (FNR) module"/>
    <property type="match status" value="1"/>
</dbReference>